<evidence type="ECO:0000313" key="1">
    <source>
        <dbReference type="EMBL" id="CAI2719555.1"/>
    </source>
</evidence>
<accession>A0ABM9HH24</accession>
<proteinExistence type="predicted"/>
<keyword evidence="2" id="KW-1185">Reference proteome</keyword>
<organism evidence="1 2">
    <name type="scientific">Nitrospina watsonii</name>
    <dbReference type="NCBI Taxonomy" id="1323948"/>
    <lineage>
        <taxon>Bacteria</taxon>
        <taxon>Pseudomonadati</taxon>
        <taxon>Nitrospinota/Tectimicrobiota group</taxon>
        <taxon>Nitrospinota</taxon>
        <taxon>Nitrospinia</taxon>
        <taxon>Nitrospinales</taxon>
        <taxon>Nitrospinaceae</taxon>
        <taxon>Nitrospina</taxon>
    </lineage>
</organism>
<name>A0ABM9HH24_9BACT</name>
<protein>
    <submittedName>
        <fullName evidence="1">Uncharacterized protein</fullName>
    </submittedName>
</protein>
<dbReference type="Proteomes" id="UP001157733">
    <property type="component" value="Chromosome"/>
</dbReference>
<sequence>MGGPDSCTSHLLPTRQHVRIVEVQSNTSQFRILVNQNLENSGITGCLGNRGLRRVRT</sequence>
<reference evidence="1 2" key="1">
    <citation type="submission" date="2022-09" db="EMBL/GenBank/DDBJ databases">
        <authorList>
            <person name="Kop L."/>
        </authorList>
    </citation>
    <scope>NUCLEOTIDE SEQUENCE [LARGE SCALE GENOMIC DNA]</scope>
    <source>
        <strain evidence="1 2">347</strain>
    </source>
</reference>
<evidence type="ECO:0000313" key="2">
    <source>
        <dbReference type="Proteomes" id="UP001157733"/>
    </source>
</evidence>
<dbReference type="EMBL" id="OX336137">
    <property type="protein sequence ID" value="CAI2719555.1"/>
    <property type="molecule type" value="Genomic_DNA"/>
</dbReference>
<gene>
    <name evidence="1" type="ORF">NSPWAT_2699</name>
</gene>